<protein>
    <submittedName>
        <fullName evidence="2">LytTR family transcriptional regulator</fullName>
    </submittedName>
</protein>
<comment type="caution">
    <text evidence="2">The sequence shown here is derived from an EMBL/GenBank/DDBJ whole genome shotgun (WGS) entry which is preliminary data.</text>
</comment>
<dbReference type="OrthoDB" id="800024at2"/>
<dbReference type="RefSeq" id="WP_124905178.1">
    <property type="nucleotide sequence ID" value="NZ_RQJP01000001.1"/>
</dbReference>
<dbReference type="PANTHER" id="PTHR37299">
    <property type="entry name" value="TRANSCRIPTIONAL REGULATOR-RELATED"/>
    <property type="match status" value="1"/>
</dbReference>
<name>A0A3P1CY38_9BACT</name>
<dbReference type="SMART" id="SM00850">
    <property type="entry name" value="LytTR"/>
    <property type="match status" value="1"/>
</dbReference>
<dbReference type="AlphaFoldDB" id="A0A3P1CY38"/>
<reference evidence="2 3" key="1">
    <citation type="submission" date="2018-11" db="EMBL/GenBank/DDBJ databases">
        <authorList>
            <person name="Zhou Z."/>
            <person name="Wang G."/>
        </authorList>
    </citation>
    <scope>NUCLEOTIDE SEQUENCE [LARGE SCALE GENOMIC DNA]</scope>
    <source>
        <strain evidence="2 3">KCTC42998</strain>
    </source>
</reference>
<evidence type="ECO:0000259" key="1">
    <source>
        <dbReference type="PROSITE" id="PS50930"/>
    </source>
</evidence>
<organism evidence="2 3">
    <name type="scientific">Larkinella knui</name>
    <dbReference type="NCBI Taxonomy" id="2025310"/>
    <lineage>
        <taxon>Bacteria</taxon>
        <taxon>Pseudomonadati</taxon>
        <taxon>Bacteroidota</taxon>
        <taxon>Cytophagia</taxon>
        <taxon>Cytophagales</taxon>
        <taxon>Spirosomataceae</taxon>
        <taxon>Larkinella</taxon>
    </lineage>
</organism>
<dbReference type="Gene3D" id="2.40.50.1020">
    <property type="entry name" value="LytTr DNA-binding domain"/>
    <property type="match status" value="1"/>
</dbReference>
<evidence type="ECO:0000313" key="2">
    <source>
        <dbReference type="EMBL" id="RRB18010.1"/>
    </source>
</evidence>
<feature type="domain" description="HTH LytTR-type" evidence="1">
    <location>
        <begin position="28"/>
        <end position="123"/>
    </location>
</feature>
<dbReference type="GO" id="GO:0000156">
    <property type="term" value="F:phosphorelay response regulator activity"/>
    <property type="evidence" value="ECO:0007669"/>
    <property type="project" value="InterPro"/>
</dbReference>
<evidence type="ECO:0000313" key="3">
    <source>
        <dbReference type="Proteomes" id="UP000274271"/>
    </source>
</evidence>
<dbReference type="EMBL" id="RQJP01000001">
    <property type="protein sequence ID" value="RRB18010.1"/>
    <property type="molecule type" value="Genomic_DNA"/>
</dbReference>
<dbReference type="Pfam" id="PF04397">
    <property type="entry name" value="LytTR"/>
    <property type="match status" value="1"/>
</dbReference>
<keyword evidence="3" id="KW-1185">Reference proteome</keyword>
<dbReference type="Proteomes" id="UP000274271">
    <property type="component" value="Unassembled WGS sequence"/>
</dbReference>
<dbReference type="InterPro" id="IPR007492">
    <property type="entry name" value="LytTR_DNA-bd_dom"/>
</dbReference>
<gene>
    <name evidence="2" type="ORF">EHT87_06980</name>
</gene>
<accession>A0A3P1CY38</accession>
<proteinExistence type="predicted"/>
<dbReference type="InterPro" id="IPR046947">
    <property type="entry name" value="LytR-like"/>
</dbReference>
<dbReference type="PANTHER" id="PTHR37299:SF1">
    <property type="entry name" value="STAGE 0 SPORULATION PROTEIN A HOMOLOG"/>
    <property type="match status" value="1"/>
</dbReference>
<dbReference type="PROSITE" id="PS50930">
    <property type="entry name" value="HTH_LYTTR"/>
    <property type="match status" value="1"/>
</dbReference>
<sequence>MIQPVYLNHPTCFAPDLALNHSEEAIKMHLPKRGKIVLPVMDLMFLQATGNYSWLHWKDGQRMLLPRTLKYYEPQLPHALFVRPHHSCIVNVRYIERMERLYPDKGGLIHLRSGVSLPVSRRRWLSMIPLYKHLQAGSV</sequence>
<dbReference type="GO" id="GO:0003677">
    <property type="term" value="F:DNA binding"/>
    <property type="evidence" value="ECO:0007669"/>
    <property type="project" value="InterPro"/>
</dbReference>